<dbReference type="AlphaFoldDB" id="A0AAU7UE50"/>
<feature type="signal peptide" evidence="1">
    <location>
        <begin position="1"/>
        <end position="18"/>
    </location>
</feature>
<dbReference type="EMBL" id="CP158299">
    <property type="protein sequence ID" value="XBV86771.1"/>
    <property type="molecule type" value="Genomic_DNA"/>
</dbReference>
<dbReference type="KEGG" id="dsc:ABOD76_10800"/>
<name>A0AAU7UE50_9DEIO</name>
<sequence>MLRPLPLLMAALLGAASAASVQLNLPGRQDRAWLLCDSLSTPEVLVVGQPDAGGRAEITTLSKAQPGRYSYAAWRVGRPDPGAGNVYYSLTPRDGSAASSTSPDNIRLINPGVAANPQLYSASGVPVLSSITLQGQTRRCRLAPGLRVLAVTERRSVMITQDAQGRFRYQSFDNAAFRPGDVQTTLGDSLAQSSTPSLSIVGGTRLISPAGERYTFTHQGYTYTLSLQSSGGSLSVQRGSTPLQSEPLRAVLTGDRPG</sequence>
<evidence type="ECO:0000256" key="1">
    <source>
        <dbReference type="SAM" id="SignalP"/>
    </source>
</evidence>
<reference evidence="2" key="1">
    <citation type="submission" date="2024-06" db="EMBL/GenBank/DDBJ databases">
        <title>Draft Genome Sequence of Deinococcus sonorensis Type Strain KR-87, a Biofilm Producing Representative of the Genus Deinococcus.</title>
        <authorList>
            <person name="Boren L.S."/>
            <person name="Grosso R.A."/>
            <person name="Hugenberg-Cox A.N."/>
            <person name="Hill J.T.E."/>
            <person name="Albert C.M."/>
            <person name="Tuohy J.M."/>
        </authorList>
    </citation>
    <scope>NUCLEOTIDE SEQUENCE</scope>
    <source>
        <strain evidence="2">KR-87</strain>
    </source>
</reference>
<dbReference type="RefSeq" id="WP_350244849.1">
    <property type="nucleotide sequence ID" value="NZ_CP158299.1"/>
</dbReference>
<feature type="chain" id="PRO_5044020446" evidence="1">
    <location>
        <begin position="19"/>
        <end position="258"/>
    </location>
</feature>
<proteinExistence type="predicted"/>
<evidence type="ECO:0000313" key="2">
    <source>
        <dbReference type="EMBL" id="XBV86771.1"/>
    </source>
</evidence>
<accession>A0AAU7UE50</accession>
<protein>
    <submittedName>
        <fullName evidence="2">Uncharacterized protein</fullName>
    </submittedName>
</protein>
<keyword evidence="1" id="KW-0732">Signal</keyword>
<organism evidence="2">
    <name type="scientific">Deinococcus sonorensis KR-87</name>
    <dbReference type="NCBI Taxonomy" id="694439"/>
    <lineage>
        <taxon>Bacteria</taxon>
        <taxon>Thermotogati</taxon>
        <taxon>Deinococcota</taxon>
        <taxon>Deinococci</taxon>
        <taxon>Deinococcales</taxon>
        <taxon>Deinococcaceae</taxon>
        <taxon>Deinococcus</taxon>
    </lineage>
</organism>
<gene>
    <name evidence="2" type="ORF">ABOD76_10800</name>
</gene>